<dbReference type="SUPFAM" id="SSF89550">
    <property type="entry name" value="PHP domain-like"/>
    <property type="match status" value="1"/>
</dbReference>
<dbReference type="Proteomes" id="UP000473699">
    <property type="component" value="Unassembled WGS sequence"/>
</dbReference>
<reference evidence="10 11" key="1">
    <citation type="submission" date="2019-08" db="EMBL/GenBank/DDBJ databases">
        <title>In-depth cultivation of the pig gut microbiome towards novel bacterial diversity and tailored functional studies.</title>
        <authorList>
            <person name="Wylensek D."/>
            <person name="Hitch T.C.A."/>
            <person name="Clavel T."/>
        </authorList>
    </citation>
    <scope>NUCLEOTIDE SEQUENCE [LARGE SCALE GENOMIC DNA]</scope>
    <source>
        <strain evidence="10 11">SM-530-WT-4B</strain>
    </source>
</reference>
<gene>
    <name evidence="10" type="ORF">FYJ74_05810</name>
</gene>
<dbReference type="Pfam" id="PF02811">
    <property type="entry name" value="PHP"/>
    <property type="match status" value="1"/>
</dbReference>
<dbReference type="EC" id="3.1.3.15" evidence="3 8"/>
<dbReference type="InterPro" id="IPR004013">
    <property type="entry name" value="PHP_dom"/>
</dbReference>
<feature type="domain" description="PHP" evidence="9">
    <location>
        <begin position="5"/>
        <end position="197"/>
    </location>
</feature>
<evidence type="ECO:0000256" key="5">
    <source>
        <dbReference type="ARBA" id="ARBA00022801"/>
    </source>
</evidence>
<comment type="catalytic activity">
    <reaction evidence="7 8">
        <text>L-histidinol phosphate + H2O = L-histidinol + phosphate</text>
        <dbReference type="Rhea" id="RHEA:14465"/>
        <dbReference type="ChEBI" id="CHEBI:15377"/>
        <dbReference type="ChEBI" id="CHEBI:43474"/>
        <dbReference type="ChEBI" id="CHEBI:57699"/>
        <dbReference type="ChEBI" id="CHEBI:57980"/>
        <dbReference type="EC" id="3.1.3.15"/>
    </reaction>
</comment>
<organism evidence="10 11">
    <name type="scientific">Pyramidobacter porci</name>
    <dbReference type="NCBI Taxonomy" id="2605789"/>
    <lineage>
        <taxon>Bacteria</taxon>
        <taxon>Thermotogati</taxon>
        <taxon>Synergistota</taxon>
        <taxon>Synergistia</taxon>
        <taxon>Synergistales</taxon>
        <taxon>Dethiosulfovibrionaceae</taxon>
        <taxon>Pyramidobacter</taxon>
    </lineage>
</organism>
<keyword evidence="5 8" id="KW-0378">Hydrolase</keyword>
<dbReference type="GO" id="GO:0000105">
    <property type="term" value="P:L-histidine biosynthetic process"/>
    <property type="evidence" value="ECO:0007669"/>
    <property type="project" value="UniProtKB-UniRule"/>
</dbReference>
<dbReference type="Gene3D" id="3.20.20.140">
    <property type="entry name" value="Metal-dependent hydrolases"/>
    <property type="match status" value="1"/>
</dbReference>
<sequence length="263" mass="29479">MIREDFHVHTTFCDGEDRAEAVVQAAIAMGMTRLGFSGHAHTPCDESYCMSAAGTAAYKSEIAALREKYRQRLVICCGIEQDYFADLPAGDYDYVIGSVHYLKIGGDYVPVDENPEIFQKAAQKYFGGDFYAMAELYYRQEADVVSRTHADLIGHFDLIGKFNEGGRFFDENHPRYIKAAYAALDALLETGRPFEVNSGAISRGWRTTPYPSPPLLKRIAAKGGRIVLSSDSHRAATLCCKFDECERLCESVGLKPERFRLRR</sequence>
<dbReference type="EMBL" id="VUNH01000005">
    <property type="protein sequence ID" value="MST55549.1"/>
    <property type="molecule type" value="Genomic_DNA"/>
</dbReference>
<evidence type="ECO:0000259" key="9">
    <source>
        <dbReference type="Pfam" id="PF02811"/>
    </source>
</evidence>
<evidence type="ECO:0000256" key="3">
    <source>
        <dbReference type="ARBA" id="ARBA00013085"/>
    </source>
</evidence>
<proteinExistence type="inferred from homology"/>
<protein>
    <recommendedName>
        <fullName evidence="3 8">Histidinol-phosphatase</fullName>
        <shortName evidence="8">HolPase</shortName>
        <ecNumber evidence="3 8">3.1.3.15</ecNumber>
    </recommendedName>
</protein>
<dbReference type="InterPro" id="IPR016195">
    <property type="entry name" value="Pol/histidinol_Pase-like"/>
</dbReference>
<dbReference type="UniPathway" id="UPA00031">
    <property type="reaction ID" value="UER00013"/>
</dbReference>
<dbReference type="GO" id="GO:0005737">
    <property type="term" value="C:cytoplasm"/>
    <property type="evidence" value="ECO:0007669"/>
    <property type="project" value="TreeGrafter"/>
</dbReference>
<evidence type="ECO:0000256" key="6">
    <source>
        <dbReference type="ARBA" id="ARBA00023102"/>
    </source>
</evidence>
<evidence type="ECO:0000256" key="1">
    <source>
        <dbReference type="ARBA" id="ARBA00004970"/>
    </source>
</evidence>
<dbReference type="PANTHER" id="PTHR21039">
    <property type="entry name" value="HISTIDINOL PHOSPHATASE-RELATED"/>
    <property type="match status" value="1"/>
</dbReference>
<dbReference type="CDD" id="cd12110">
    <property type="entry name" value="PHP_HisPPase_Hisj_like"/>
    <property type="match status" value="1"/>
</dbReference>
<comment type="caution">
    <text evidence="10">The sequence shown here is derived from an EMBL/GenBank/DDBJ whole genome shotgun (WGS) entry which is preliminary data.</text>
</comment>
<dbReference type="InterPro" id="IPR010140">
    <property type="entry name" value="Histidinol_P_phosphatase_HisJ"/>
</dbReference>
<keyword evidence="6 8" id="KW-0368">Histidine biosynthesis</keyword>
<evidence type="ECO:0000256" key="2">
    <source>
        <dbReference type="ARBA" id="ARBA00009152"/>
    </source>
</evidence>
<dbReference type="PANTHER" id="PTHR21039:SF0">
    <property type="entry name" value="HISTIDINOL-PHOSPHATASE"/>
    <property type="match status" value="1"/>
</dbReference>
<evidence type="ECO:0000256" key="4">
    <source>
        <dbReference type="ARBA" id="ARBA00022605"/>
    </source>
</evidence>
<accession>A0A6L5YBF0</accession>
<evidence type="ECO:0000256" key="8">
    <source>
        <dbReference type="RuleBase" id="RU366003"/>
    </source>
</evidence>
<dbReference type="AlphaFoldDB" id="A0A6L5YBF0"/>
<name>A0A6L5YBF0_9BACT</name>
<dbReference type="NCBIfam" id="TIGR01856">
    <property type="entry name" value="hisJ_fam"/>
    <property type="match status" value="1"/>
</dbReference>
<evidence type="ECO:0000256" key="7">
    <source>
        <dbReference type="ARBA" id="ARBA00049158"/>
    </source>
</evidence>
<evidence type="ECO:0000313" key="11">
    <source>
        <dbReference type="Proteomes" id="UP000473699"/>
    </source>
</evidence>
<comment type="pathway">
    <text evidence="1 8">Amino-acid biosynthesis; L-histidine biosynthesis; L-histidine from 5-phospho-alpha-D-ribose 1-diphosphate: step 8/9.</text>
</comment>
<keyword evidence="4 8" id="KW-0028">Amino-acid biosynthesis</keyword>
<dbReference type="GO" id="GO:0004401">
    <property type="term" value="F:histidinol-phosphatase activity"/>
    <property type="evidence" value="ECO:0007669"/>
    <property type="project" value="UniProtKB-UniRule"/>
</dbReference>
<evidence type="ECO:0000313" key="10">
    <source>
        <dbReference type="EMBL" id="MST55549.1"/>
    </source>
</evidence>
<comment type="similarity">
    <text evidence="2 8">Belongs to the PHP hydrolase family. HisK subfamily.</text>
</comment>
<dbReference type="RefSeq" id="WP_154528645.1">
    <property type="nucleotide sequence ID" value="NZ_VUNH01000005.1"/>
</dbReference>
<keyword evidence="11" id="KW-1185">Reference proteome</keyword>